<evidence type="ECO:0000256" key="1">
    <source>
        <dbReference type="ARBA" id="ARBA00009981"/>
    </source>
</evidence>
<dbReference type="Proteomes" id="UP000524237">
    <property type="component" value="Unassembled WGS sequence"/>
</dbReference>
<dbReference type="NCBIfam" id="TIGR01552">
    <property type="entry name" value="phd_fam"/>
    <property type="match status" value="1"/>
</dbReference>
<dbReference type="SUPFAM" id="SSF143120">
    <property type="entry name" value="YefM-like"/>
    <property type="match status" value="1"/>
</dbReference>
<dbReference type="InterPro" id="IPR036165">
    <property type="entry name" value="YefM-like_sf"/>
</dbReference>
<dbReference type="AlphaFoldDB" id="A0A7W3JVH7"/>
<comment type="caution">
    <text evidence="2">The sequence shown here is derived from an EMBL/GenBank/DDBJ whole genome shotgun (WGS) entry which is preliminary data.</text>
</comment>
<accession>A0A7W3JVH7</accession>
<comment type="similarity">
    <text evidence="1">Belongs to the phD/YefM antitoxin family.</text>
</comment>
<proteinExistence type="inferred from homology"/>
<organism evidence="2 3">
    <name type="scientific">Alpinimonas psychrophila</name>
    <dbReference type="NCBI Taxonomy" id="748908"/>
    <lineage>
        <taxon>Bacteria</taxon>
        <taxon>Bacillati</taxon>
        <taxon>Actinomycetota</taxon>
        <taxon>Actinomycetes</taxon>
        <taxon>Micrococcales</taxon>
        <taxon>Microbacteriaceae</taxon>
        <taxon>Alpinimonas</taxon>
    </lineage>
</organism>
<name>A0A7W3JVH7_9MICO</name>
<evidence type="ECO:0000313" key="2">
    <source>
        <dbReference type="EMBL" id="MBA8829897.1"/>
    </source>
</evidence>
<evidence type="ECO:0000313" key="3">
    <source>
        <dbReference type="Proteomes" id="UP000524237"/>
    </source>
</evidence>
<protein>
    <submittedName>
        <fullName evidence="2">Prevent-host-death family protein</fullName>
    </submittedName>
</protein>
<sequence length="91" mass="10009">MSTNIELSVSQARNQFSDAVNRAAFGGEITYVTRGRGQKRAAAIVPAELVEQYEEMLDNEDGRVATERLTEIEAGRSHTVSAEEVKRILGL</sequence>
<gene>
    <name evidence="2" type="ORF">FB555_002023</name>
</gene>
<dbReference type="EMBL" id="JACGWU010000008">
    <property type="protein sequence ID" value="MBA8829897.1"/>
    <property type="molecule type" value="Genomic_DNA"/>
</dbReference>
<reference evidence="2 3" key="1">
    <citation type="submission" date="2020-07" db="EMBL/GenBank/DDBJ databases">
        <title>Sequencing the genomes of 1000 actinobacteria strains.</title>
        <authorList>
            <person name="Klenk H.-P."/>
        </authorList>
    </citation>
    <scope>NUCLEOTIDE SEQUENCE [LARGE SCALE GENOMIC DNA]</scope>
    <source>
        <strain evidence="2 3">DSM 23737</strain>
    </source>
</reference>
<dbReference type="RefSeq" id="WP_182485315.1">
    <property type="nucleotide sequence ID" value="NZ_JACGWU010000008.1"/>
</dbReference>
<keyword evidence="3" id="KW-1185">Reference proteome</keyword>